<name>A0ABV8U5L4_9ACTN</name>
<dbReference type="Gene3D" id="3.40.50.1400">
    <property type="match status" value="2"/>
</dbReference>
<accession>A0ABV8U5L4</accession>
<feature type="binding site" evidence="7">
    <location>
        <position position="122"/>
    </location>
    <ligand>
        <name>Fe-coproporphyrin III</name>
        <dbReference type="ChEBI" id="CHEBI:68438"/>
    </ligand>
</feature>
<feature type="binding site" evidence="7">
    <location>
        <position position="264"/>
    </location>
    <ligand>
        <name>Fe(2+)</name>
        <dbReference type="ChEBI" id="CHEBI:29033"/>
    </ligand>
</feature>
<evidence type="ECO:0000256" key="3">
    <source>
        <dbReference type="ARBA" id="ARBA00023133"/>
    </source>
</evidence>
<dbReference type="PANTHER" id="PTHR11108:SF1">
    <property type="entry name" value="FERROCHELATASE, MITOCHONDRIAL"/>
    <property type="match status" value="1"/>
</dbReference>
<evidence type="ECO:0000313" key="9">
    <source>
        <dbReference type="EMBL" id="MFC4337988.1"/>
    </source>
</evidence>
<keyword evidence="7" id="KW-0479">Metal-binding</keyword>
<dbReference type="SUPFAM" id="SSF53800">
    <property type="entry name" value="Chelatase"/>
    <property type="match status" value="1"/>
</dbReference>
<dbReference type="Proteomes" id="UP001595823">
    <property type="component" value="Unassembled WGS sequence"/>
</dbReference>
<dbReference type="EC" id="4.99.1.9" evidence="7"/>
<comment type="catalytic activity">
    <reaction evidence="6">
        <text>Fe-coproporphyrin III + 2 H(+) = coproporphyrin III + Fe(2+)</text>
        <dbReference type="Rhea" id="RHEA:49572"/>
        <dbReference type="ChEBI" id="CHEBI:15378"/>
        <dbReference type="ChEBI" id="CHEBI:29033"/>
        <dbReference type="ChEBI" id="CHEBI:68438"/>
        <dbReference type="ChEBI" id="CHEBI:131725"/>
        <dbReference type="EC" id="4.99.1.9"/>
    </reaction>
    <physiologicalReaction direction="right-to-left" evidence="6">
        <dbReference type="Rhea" id="RHEA:49574"/>
    </physiologicalReaction>
</comment>
<keyword evidence="5 7" id="KW-0627">Porphyrin biosynthesis</keyword>
<evidence type="ECO:0000256" key="2">
    <source>
        <dbReference type="ARBA" id="ARBA00023004"/>
    </source>
</evidence>
<dbReference type="RefSeq" id="WP_380625540.1">
    <property type="nucleotide sequence ID" value="NZ_JBHSDK010000061.1"/>
</dbReference>
<sequence>MSDYDAILLLSFGGPEGPDDVMPFLRNVTRGRGIPEERLLAVAEHYQHFGGVSPINQWCRDLIPHLQTALGRRGIELPVYWGNRNWNPMLVDTVATMAERGVKRVLAIATSAYGSYSSCRQYLDDIAAARAAVGERAPVIDKVRHFFDHPGFIAGYAQGVREGLQKITVDDTTRLLFTAHSIPSSMEEYSGPEGARYSDQVREAAELTVAAAGWEGPWDVVWQSRSGPPQMPWLEPDVNDHLESLENTTSVAVCPIGFLSDHIEVLWDLDEEAAQTAQKLGIEYVRTATPDLDGPMTETLAELAAERIQGVPVRRLGKLPLWDPRESGCCPAQAAPRPSKGH</sequence>
<dbReference type="PANTHER" id="PTHR11108">
    <property type="entry name" value="FERROCHELATASE"/>
    <property type="match status" value="1"/>
</dbReference>
<dbReference type="CDD" id="cd00419">
    <property type="entry name" value="Ferrochelatase_C"/>
    <property type="match status" value="1"/>
</dbReference>
<gene>
    <name evidence="7" type="primary">cpfC</name>
    <name evidence="9" type="ORF">ACFPET_22605</name>
</gene>
<dbReference type="NCBIfam" id="NF000689">
    <property type="entry name" value="PRK00035.2-1"/>
    <property type="match status" value="1"/>
</dbReference>
<evidence type="ECO:0000256" key="1">
    <source>
        <dbReference type="ARBA" id="ARBA00004744"/>
    </source>
</evidence>
<reference evidence="10" key="1">
    <citation type="journal article" date="2019" name="Int. J. Syst. Evol. Microbiol.">
        <title>The Global Catalogue of Microorganisms (GCM) 10K type strain sequencing project: providing services to taxonomists for standard genome sequencing and annotation.</title>
        <authorList>
            <consortium name="The Broad Institute Genomics Platform"/>
            <consortium name="The Broad Institute Genome Sequencing Center for Infectious Disease"/>
            <person name="Wu L."/>
            <person name="Ma J."/>
        </authorList>
    </citation>
    <scope>NUCLEOTIDE SEQUENCE [LARGE SCALE GENOMIC DNA]</scope>
    <source>
        <strain evidence="10">IBRC-M 10908</strain>
    </source>
</reference>
<dbReference type="Pfam" id="PF00762">
    <property type="entry name" value="Ferrochelatase"/>
    <property type="match status" value="1"/>
</dbReference>
<keyword evidence="3 7" id="KW-0350">Heme biosynthesis</keyword>
<evidence type="ECO:0000256" key="8">
    <source>
        <dbReference type="RuleBase" id="RU004185"/>
    </source>
</evidence>
<comment type="subcellular location">
    <subcellularLocation>
        <location evidence="7">Cytoplasm</location>
    </subcellularLocation>
</comment>
<comment type="caution">
    <text evidence="9">The sequence shown here is derived from an EMBL/GenBank/DDBJ whole genome shotgun (WGS) entry which is preliminary data.</text>
</comment>
<keyword evidence="7" id="KW-0963">Cytoplasm</keyword>
<dbReference type="InterPro" id="IPR033659">
    <property type="entry name" value="Ferrochelatase_N"/>
</dbReference>
<dbReference type="NCBIfam" id="TIGR00109">
    <property type="entry name" value="hemH"/>
    <property type="match status" value="1"/>
</dbReference>
<proteinExistence type="inferred from homology"/>
<evidence type="ECO:0000256" key="6">
    <source>
        <dbReference type="ARBA" id="ARBA00024536"/>
    </source>
</evidence>
<comment type="function">
    <text evidence="7">Involved in coproporphyrin-dependent heme b biosynthesis. Catalyzes the insertion of ferrous iron into coproporphyrin III to form Fe-coproporphyrin III.</text>
</comment>
<keyword evidence="2 7" id="KW-0408">Iron</keyword>
<dbReference type="HAMAP" id="MF_00323">
    <property type="entry name" value="Ferrochelatase"/>
    <property type="match status" value="1"/>
</dbReference>
<dbReference type="InterPro" id="IPR033644">
    <property type="entry name" value="Ferrochelatase_C"/>
</dbReference>
<dbReference type="InterPro" id="IPR001015">
    <property type="entry name" value="Ferrochelatase"/>
</dbReference>
<comment type="caution">
    <text evidence="7">Lacks conserved residue(s) required for the propagation of feature annotation.</text>
</comment>
<organism evidence="9 10">
    <name type="scientific">Salininema proteolyticum</name>
    <dbReference type="NCBI Taxonomy" id="1607685"/>
    <lineage>
        <taxon>Bacteria</taxon>
        <taxon>Bacillati</taxon>
        <taxon>Actinomycetota</taxon>
        <taxon>Actinomycetes</taxon>
        <taxon>Glycomycetales</taxon>
        <taxon>Glycomycetaceae</taxon>
        <taxon>Salininema</taxon>
    </lineage>
</organism>
<protein>
    <recommendedName>
        <fullName evidence="7">Coproporphyrin III ferrochelatase</fullName>
        <ecNumber evidence="7">4.99.1.9</ecNumber>
    </recommendedName>
</protein>
<dbReference type="EMBL" id="JBHSDK010000061">
    <property type="protein sequence ID" value="MFC4337988.1"/>
    <property type="molecule type" value="Genomic_DNA"/>
</dbReference>
<evidence type="ECO:0000256" key="4">
    <source>
        <dbReference type="ARBA" id="ARBA00023239"/>
    </source>
</evidence>
<evidence type="ECO:0000256" key="5">
    <source>
        <dbReference type="ARBA" id="ARBA00023244"/>
    </source>
</evidence>
<evidence type="ECO:0000256" key="7">
    <source>
        <dbReference type="HAMAP-Rule" id="MF_00323"/>
    </source>
</evidence>
<feature type="binding site" evidence="7">
    <location>
        <position position="180"/>
    </location>
    <ligand>
        <name>Fe(2+)</name>
        <dbReference type="ChEBI" id="CHEBI:29033"/>
    </ligand>
</feature>
<keyword evidence="4 7" id="KW-0456">Lyase</keyword>
<comment type="similarity">
    <text evidence="7 8">Belongs to the ferrochelatase family.</text>
</comment>
<dbReference type="CDD" id="cd03411">
    <property type="entry name" value="Ferrochelatase_N"/>
    <property type="match status" value="1"/>
</dbReference>
<feature type="binding site" evidence="7">
    <location>
        <position position="53"/>
    </location>
    <ligand>
        <name>Fe-coproporphyrin III</name>
        <dbReference type="ChEBI" id="CHEBI:68438"/>
    </ligand>
</feature>
<keyword evidence="10" id="KW-1185">Reference proteome</keyword>
<evidence type="ECO:0000313" key="10">
    <source>
        <dbReference type="Proteomes" id="UP001595823"/>
    </source>
</evidence>
<comment type="pathway">
    <text evidence="1 7">Porphyrin-containing compound metabolism; protoheme biosynthesis.</text>
</comment>